<keyword evidence="1" id="KW-1133">Transmembrane helix</keyword>
<organism evidence="2 3">
    <name type="scientific">Oesophagostomum dentatum</name>
    <name type="common">Nodular worm</name>
    <dbReference type="NCBI Taxonomy" id="61180"/>
    <lineage>
        <taxon>Eukaryota</taxon>
        <taxon>Metazoa</taxon>
        <taxon>Ecdysozoa</taxon>
        <taxon>Nematoda</taxon>
        <taxon>Chromadorea</taxon>
        <taxon>Rhabditida</taxon>
        <taxon>Rhabditina</taxon>
        <taxon>Rhabditomorpha</taxon>
        <taxon>Strongyloidea</taxon>
        <taxon>Strongylidae</taxon>
        <taxon>Oesophagostomum</taxon>
    </lineage>
</organism>
<feature type="non-terminal residue" evidence="2">
    <location>
        <position position="1"/>
    </location>
</feature>
<keyword evidence="1" id="KW-0812">Transmembrane</keyword>
<sequence length="70" mass="7855">LFTSSGVVRVAPVVVILGRSKVKVYFQRSSKYAMATANIYNFLCLCMAACLATVLAKPQGWYDGSNWYYY</sequence>
<keyword evidence="1" id="KW-0472">Membrane</keyword>
<reference evidence="2 3" key="1">
    <citation type="submission" date="2014-03" db="EMBL/GenBank/DDBJ databases">
        <title>Draft genome of the hookworm Oesophagostomum dentatum.</title>
        <authorList>
            <person name="Mitreva M."/>
        </authorList>
    </citation>
    <scope>NUCLEOTIDE SEQUENCE [LARGE SCALE GENOMIC DNA]</scope>
    <source>
        <strain evidence="2 3">OD-Hann</strain>
    </source>
</reference>
<keyword evidence="3" id="KW-1185">Reference proteome</keyword>
<protein>
    <submittedName>
        <fullName evidence="2">Uncharacterized protein</fullName>
    </submittedName>
</protein>
<dbReference type="AlphaFoldDB" id="A0A0B1T8F1"/>
<evidence type="ECO:0000256" key="1">
    <source>
        <dbReference type="SAM" id="Phobius"/>
    </source>
</evidence>
<proteinExistence type="predicted"/>
<dbReference type="Proteomes" id="UP000053660">
    <property type="component" value="Unassembled WGS sequence"/>
</dbReference>
<feature type="transmembrane region" description="Helical" evidence="1">
    <location>
        <begin position="38"/>
        <end position="56"/>
    </location>
</feature>
<evidence type="ECO:0000313" key="2">
    <source>
        <dbReference type="EMBL" id="KHJ93848.1"/>
    </source>
</evidence>
<evidence type="ECO:0000313" key="3">
    <source>
        <dbReference type="Proteomes" id="UP000053660"/>
    </source>
</evidence>
<dbReference type="EMBL" id="KN550571">
    <property type="protein sequence ID" value="KHJ93848.1"/>
    <property type="molecule type" value="Genomic_DNA"/>
</dbReference>
<gene>
    <name evidence="2" type="ORF">OESDEN_06234</name>
</gene>
<accession>A0A0B1T8F1</accession>
<name>A0A0B1T8F1_OESDE</name>